<evidence type="ECO:0000313" key="3">
    <source>
        <dbReference type="Proteomes" id="UP000266188"/>
    </source>
</evidence>
<dbReference type="Proteomes" id="UP000266188">
    <property type="component" value="Unassembled WGS sequence"/>
</dbReference>
<protein>
    <submittedName>
        <fullName evidence="2">Uncharacterized protein</fullName>
    </submittedName>
</protein>
<dbReference type="InterPro" id="IPR036770">
    <property type="entry name" value="Ankyrin_rpt-contain_sf"/>
</dbReference>
<dbReference type="PROSITE" id="PS50088">
    <property type="entry name" value="ANK_REPEAT"/>
    <property type="match status" value="1"/>
</dbReference>
<feature type="repeat" description="ANK" evidence="1">
    <location>
        <begin position="39"/>
        <end position="71"/>
    </location>
</feature>
<keyword evidence="1" id="KW-0040">ANK repeat</keyword>
<dbReference type="SUPFAM" id="SSF48403">
    <property type="entry name" value="Ankyrin repeat"/>
    <property type="match status" value="1"/>
</dbReference>
<reference evidence="3" key="1">
    <citation type="submission" date="2017-02" db="EMBL/GenBank/DDBJ databases">
        <authorList>
            <person name="Tafer H."/>
            <person name="Lopandic K."/>
        </authorList>
    </citation>
    <scope>NUCLEOTIDE SEQUENCE [LARGE SCALE GENOMIC DNA]</scope>
    <source>
        <strain evidence="3">CBS 366.77</strain>
    </source>
</reference>
<comment type="caution">
    <text evidence="2">The sequence shown here is derived from an EMBL/GenBank/DDBJ whole genome shotgun (WGS) entry which is preliminary data.</text>
</comment>
<sequence length="90" mass="9980">MEELNLEYEGTRRGKNEQVLPFIEFLCREGANMDAHGADGLCALHHAMAIVDVALARTLLANGANKNVRTFGNDGFTPLLWLIRTIRGKI</sequence>
<dbReference type="EMBL" id="MVGC01000284">
    <property type="protein sequence ID" value="RJE20699.1"/>
    <property type="molecule type" value="Genomic_DNA"/>
</dbReference>
<proteinExistence type="predicted"/>
<dbReference type="InterPro" id="IPR002110">
    <property type="entry name" value="Ankyrin_rpt"/>
</dbReference>
<organism evidence="2 3">
    <name type="scientific">Aspergillus sclerotialis</name>
    <dbReference type="NCBI Taxonomy" id="2070753"/>
    <lineage>
        <taxon>Eukaryota</taxon>
        <taxon>Fungi</taxon>
        <taxon>Dikarya</taxon>
        <taxon>Ascomycota</taxon>
        <taxon>Pezizomycotina</taxon>
        <taxon>Eurotiomycetes</taxon>
        <taxon>Eurotiomycetidae</taxon>
        <taxon>Eurotiales</taxon>
        <taxon>Aspergillaceae</taxon>
        <taxon>Aspergillus</taxon>
        <taxon>Aspergillus subgen. Polypaecilum</taxon>
    </lineage>
</organism>
<keyword evidence="3" id="KW-1185">Reference proteome</keyword>
<dbReference type="OrthoDB" id="19014at2759"/>
<gene>
    <name evidence="2" type="ORF">PHISCL_06972</name>
</gene>
<evidence type="ECO:0000256" key="1">
    <source>
        <dbReference type="PROSITE-ProRule" id="PRU00023"/>
    </source>
</evidence>
<name>A0A3A2ZC07_9EURO</name>
<dbReference type="Gene3D" id="1.25.40.20">
    <property type="entry name" value="Ankyrin repeat-containing domain"/>
    <property type="match status" value="1"/>
</dbReference>
<accession>A0A3A2ZC07</accession>
<dbReference type="AlphaFoldDB" id="A0A3A2ZC07"/>
<evidence type="ECO:0000313" key="2">
    <source>
        <dbReference type="EMBL" id="RJE20699.1"/>
    </source>
</evidence>